<dbReference type="OrthoDB" id="9789113at2"/>
<dbReference type="InterPro" id="IPR000326">
    <property type="entry name" value="PAP2/HPO"/>
</dbReference>
<reference evidence="3 4" key="1">
    <citation type="journal article" date="2018" name="Environ. Microbiol.">
        <title>Ecological and genomic features of two widespread freshwater picocyanobacteria.</title>
        <authorList>
            <person name="Cabello-Yeves P.J."/>
            <person name="Picazo A."/>
            <person name="Camacho A."/>
            <person name="Callieri C."/>
            <person name="Rosselli R."/>
            <person name="Roda-Garcia J.J."/>
            <person name="Coutinho F.H."/>
            <person name="Rodriguez-Valera F."/>
        </authorList>
    </citation>
    <scope>NUCLEOTIDE SEQUENCE [LARGE SCALE GENOMIC DNA]</scope>
    <source>
        <strain evidence="3 4">Tous</strain>
    </source>
</reference>
<keyword evidence="1" id="KW-1133">Transmembrane helix</keyword>
<organism evidence="3 4">
    <name type="scientific">Cyanobium usitatum str. Tous</name>
    <dbReference type="NCBI Taxonomy" id="2116684"/>
    <lineage>
        <taxon>Bacteria</taxon>
        <taxon>Bacillati</taxon>
        <taxon>Cyanobacteriota</taxon>
        <taxon>Cyanophyceae</taxon>
        <taxon>Synechococcales</taxon>
        <taxon>Prochlorococcaceae</taxon>
        <taxon>Cyanobium</taxon>
    </lineage>
</organism>
<dbReference type="AlphaFoldDB" id="A0A2P7N096"/>
<keyword evidence="1" id="KW-0472">Membrane</keyword>
<dbReference type="RefSeq" id="WP_106501866.1">
    <property type="nucleotide sequence ID" value="NZ_PXXO01000002.1"/>
</dbReference>
<name>A0A2P7N096_9CYAN</name>
<dbReference type="InterPro" id="IPR036938">
    <property type="entry name" value="PAP2/HPO_sf"/>
</dbReference>
<feature type="transmembrane region" description="Helical" evidence="1">
    <location>
        <begin position="44"/>
        <end position="65"/>
    </location>
</feature>
<dbReference type="Pfam" id="PF01569">
    <property type="entry name" value="PAP2"/>
    <property type="match status" value="1"/>
</dbReference>
<keyword evidence="4" id="KW-1185">Reference proteome</keyword>
<evidence type="ECO:0000313" key="3">
    <source>
        <dbReference type="EMBL" id="PSJ06894.1"/>
    </source>
</evidence>
<dbReference type="Proteomes" id="UP000243002">
    <property type="component" value="Unassembled WGS sequence"/>
</dbReference>
<feature type="domain" description="Phosphatidic acid phosphatase type 2/haloperoxidase" evidence="2">
    <location>
        <begin position="85"/>
        <end position="196"/>
    </location>
</feature>
<proteinExistence type="predicted"/>
<comment type="caution">
    <text evidence="3">The sequence shown here is derived from an EMBL/GenBank/DDBJ whole genome shotgun (WGS) entry which is preliminary data.</text>
</comment>
<dbReference type="EMBL" id="PXXO01000002">
    <property type="protein sequence ID" value="PSJ06894.1"/>
    <property type="molecule type" value="Genomic_DNA"/>
</dbReference>
<accession>A0A2P7N096</accession>
<keyword evidence="1" id="KW-0812">Transmembrane</keyword>
<feature type="transmembrane region" description="Helical" evidence="1">
    <location>
        <begin position="182"/>
        <end position="199"/>
    </location>
</feature>
<gene>
    <name evidence="3" type="ORF">C7K55_02735</name>
</gene>
<protein>
    <recommendedName>
        <fullName evidence="2">Phosphatidic acid phosphatase type 2/haloperoxidase domain-containing protein</fullName>
    </recommendedName>
</protein>
<dbReference type="SUPFAM" id="SSF48317">
    <property type="entry name" value="Acid phosphatase/Vanadium-dependent haloperoxidase"/>
    <property type="match status" value="1"/>
</dbReference>
<evidence type="ECO:0000313" key="4">
    <source>
        <dbReference type="Proteomes" id="UP000243002"/>
    </source>
</evidence>
<dbReference type="SMART" id="SM00014">
    <property type="entry name" value="acidPPc"/>
    <property type="match status" value="1"/>
</dbReference>
<sequence>MPRKLLIQILFIGAITLSLAHLFDFQIESFLKLENRKEPDLIKLFRVWGFLGTWVLIAITARLLAEPDRPGAMMGWTQHLYRKEWLLVTSPLISGAAAEIGKLFIRRLRPHGEFYYIYRSWIIDPFSNSGMGLPSSHTAVAFGGSTILLLLFPKLSTPAIVMAVGCMTTRVLSGAHYMSDGIGGALIGIISGHLSIKAYDYFKRKSQSIGVIRFNPAFLLNRENN</sequence>
<evidence type="ECO:0000259" key="2">
    <source>
        <dbReference type="SMART" id="SM00014"/>
    </source>
</evidence>
<feature type="transmembrane region" description="Helical" evidence="1">
    <location>
        <begin position="135"/>
        <end position="152"/>
    </location>
</feature>
<dbReference type="Gene3D" id="1.20.144.10">
    <property type="entry name" value="Phosphatidic acid phosphatase type 2/haloperoxidase"/>
    <property type="match status" value="1"/>
</dbReference>
<evidence type="ECO:0000256" key="1">
    <source>
        <dbReference type="SAM" id="Phobius"/>
    </source>
</evidence>